<dbReference type="OrthoDB" id="9787514at2"/>
<keyword evidence="6" id="KW-0418">Kinase</keyword>
<dbReference type="InterPro" id="IPR013767">
    <property type="entry name" value="PAS_fold"/>
</dbReference>
<dbReference type="GO" id="GO:0016020">
    <property type="term" value="C:membrane"/>
    <property type="evidence" value="ECO:0007669"/>
    <property type="project" value="UniProtKB-SubCell"/>
</dbReference>
<comment type="caution">
    <text evidence="13">The sequence shown here is derived from an EMBL/GenBank/DDBJ whole genome shotgun (WGS) entry which is preliminary data.</text>
</comment>
<evidence type="ECO:0000259" key="12">
    <source>
        <dbReference type="PROSITE" id="PS50887"/>
    </source>
</evidence>
<evidence type="ECO:0000256" key="8">
    <source>
        <dbReference type="ARBA" id="ARBA00023012"/>
    </source>
</evidence>
<dbReference type="Pfam" id="PF00989">
    <property type="entry name" value="PAS"/>
    <property type="match status" value="1"/>
</dbReference>
<evidence type="ECO:0000313" key="13">
    <source>
        <dbReference type="EMBL" id="RCX23911.1"/>
    </source>
</evidence>
<dbReference type="Gene3D" id="3.30.70.270">
    <property type="match status" value="1"/>
</dbReference>
<dbReference type="RefSeq" id="WP_114281272.1">
    <property type="nucleotide sequence ID" value="NZ_QPJY01000017.1"/>
</dbReference>
<name>A0A369BR96_9GAMM</name>
<dbReference type="FunFam" id="3.30.70.270:FF:000001">
    <property type="entry name" value="Diguanylate cyclase domain protein"/>
    <property type="match status" value="1"/>
</dbReference>
<dbReference type="AlphaFoldDB" id="A0A369BR96"/>
<evidence type="ECO:0000259" key="9">
    <source>
        <dbReference type="PROSITE" id="PS50112"/>
    </source>
</evidence>
<dbReference type="GO" id="GO:0016301">
    <property type="term" value="F:kinase activity"/>
    <property type="evidence" value="ECO:0007669"/>
    <property type="project" value="UniProtKB-KW"/>
</dbReference>
<dbReference type="EMBL" id="QPJY01000017">
    <property type="protein sequence ID" value="RCX23911.1"/>
    <property type="molecule type" value="Genomic_DNA"/>
</dbReference>
<dbReference type="InterPro" id="IPR048760">
    <property type="entry name" value="VP0354-like_sensor_dom"/>
</dbReference>
<feature type="domain" description="PAS" evidence="9">
    <location>
        <begin position="357"/>
        <end position="401"/>
    </location>
</feature>
<reference evidence="13 14" key="1">
    <citation type="submission" date="2018-07" db="EMBL/GenBank/DDBJ databases">
        <title>Genomic Encyclopedia of Type Strains, Phase IV (KMG-IV): sequencing the most valuable type-strain genomes for metagenomic binning, comparative biology and taxonomic classification.</title>
        <authorList>
            <person name="Goeker M."/>
        </authorList>
    </citation>
    <scope>NUCLEOTIDE SEQUENCE [LARGE SCALE GENOMIC DNA]</scope>
    <source>
        <strain evidence="13 14">DSM 26407</strain>
    </source>
</reference>
<evidence type="ECO:0000259" key="11">
    <source>
        <dbReference type="PROSITE" id="PS50883"/>
    </source>
</evidence>
<dbReference type="PROSITE" id="PS50112">
    <property type="entry name" value="PAS"/>
    <property type="match status" value="1"/>
</dbReference>
<dbReference type="InterPro" id="IPR029787">
    <property type="entry name" value="Nucleotide_cyclase"/>
</dbReference>
<dbReference type="PROSITE" id="PS50883">
    <property type="entry name" value="EAL"/>
    <property type="match status" value="1"/>
</dbReference>
<feature type="domain" description="PAC" evidence="10">
    <location>
        <begin position="435"/>
        <end position="487"/>
    </location>
</feature>
<evidence type="ECO:0000256" key="1">
    <source>
        <dbReference type="ARBA" id="ARBA00001946"/>
    </source>
</evidence>
<keyword evidence="7" id="KW-0067">ATP-binding</keyword>
<keyword evidence="3" id="KW-0597">Phosphoprotein</keyword>
<dbReference type="InterPro" id="IPR035919">
    <property type="entry name" value="EAL_sf"/>
</dbReference>
<evidence type="ECO:0000256" key="4">
    <source>
        <dbReference type="ARBA" id="ARBA00022679"/>
    </source>
</evidence>
<dbReference type="GO" id="GO:0006355">
    <property type="term" value="P:regulation of DNA-templated transcription"/>
    <property type="evidence" value="ECO:0007669"/>
    <property type="project" value="InterPro"/>
</dbReference>
<feature type="domain" description="GGDEF" evidence="12">
    <location>
        <begin position="519"/>
        <end position="652"/>
    </location>
</feature>
<sequence>MWACLRRQLLLFYLPFAAAIIFGGYTAYSALTEPELTQLEVSQNQAVERQRALTGETLETVISDLRFLTDLYLASLPESPVQFPSAAVAETFRLFSLRRNIYDQIRFLDAGGMERLRVNLGNGNPGIVPPEALQPKAQRYYFDAAMALGRGQIYISPFDLNIEHGRLEQPPKPMLRFAAPLFDASGQRLGVVVLNFLGNRLFDVLEPHNGTQGRFMLLNAEGYWLHGGPPGADWAFMYDDRRQLSFARLHPEAWARLQESGNGQFRGDGSLYTFTTLTLSRDSGPGGIPGGRIVSGDSHWKLVRELPLAAVEARHRAIAAWLLPLAGLLLLGTLSVMLLLARNQARQAATEQHLERQRELADVTLQSIGDGVIATDLDGRVQRMNPAAERLTGWRAGEALGLPLEEVFRARNSHTREPLGNPARIAIRERSLVPLARDTVLQHRDGQERLILDSAAPIRNSSGAIVGGVVVFRDVTDARELANRLSWESSHDPLTGLINRREFESHLERALAGAHAHNLVHALLYIDLDQFKIVNDTCGHQAGDELLLQLAARLQHLLDNNGLLSRLGGDEFGVLLEGCSEERALRMAEQIQENVSQLQFNWEERTFRIACSTGLAAIDAETVSPQSALSRADIACNMAKDAGRNRIHVYREGDARVVRHQAEMDWYARIQQALEQEELRLYVQPIVPLRKAGVNPLRLRYEVLLRLREADGRITPAGAFIGAVERYSLMPALDRWVVRSTLDWLARHYAHRPEELPQLSINISGSSLADESFLAYVQNQFWRSPASPSAVCFEITETAAIANLNQAVRFIDEMKKLGCRFALDDFGSGLSSFAYLKNLPVDYLKIDGSFVHVLTEDPVAETLVDAFNRIGHAMGLETVAEYVDNEATRERLAALGVDYAQGHGVGFARDIDSLLEDAAEPALG</sequence>
<dbReference type="Pfam" id="PF00990">
    <property type="entry name" value="GGDEF"/>
    <property type="match status" value="1"/>
</dbReference>
<dbReference type="SUPFAM" id="SSF55785">
    <property type="entry name" value="PYP-like sensor domain (PAS domain)"/>
    <property type="match status" value="1"/>
</dbReference>
<dbReference type="InterPro" id="IPR052155">
    <property type="entry name" value="Biofilm_reg_signaling"/>
</dbReference>
<dbReference type="GO" id="GO:0005524">
    <property type="term" value="F:ATP binding"/>
    <property type="evidence" value="ECO:0007669"/>
    <property type="project" value="UniProtKB-KW"/>
</dbReference>
<keyword evidence="14" id="KW-1185">Reference proteome</keyword>
<dbReference type="CDD" id="cd01949">
    <property type="entry name" value="GGDEF"/>
    <property type="match status" value="1"/>
</dbReference>
<dbReference type="SMART" id="SM00086">
    <property type="entry name" value="PAC"/>
    <property type="match status" value="1"/>
</dbReference>
<dbReference type="SUPFAM" id="SSF103190">
    <property type="entry name" value="Sensory domain-like"/>
    <property type="match status" value="2"/>
</dbReference>
<organism evidence="13 14">
    <name type="scientific">Thioalbus denitrificans</name>
    <dbReference type="NCBI Taxonomy" id="547122"/>
    <lineage>
        <taxon>Bacteria</taxon>
        <taxon>Pseudomonadati</taxon>
        <taxon>Pseudomonadota</taxon>
        <taxon>Gammaproteobacteria</taxon>
        <taxon>Chromatiales</taxon>
        <taxon>Ectothiorhodospiraceae</taxon>
        <taxon>Thioalbus</taxon>
    </lineage>
</organism>
<dbReference type="Gene3D" id="3.20.20.450">
    <property type="entry name" value="EAL domain"/>
    <property type="match status" value="1"/>
</dbReference>
<dbReference type="InterPro" id="IPR000160">
    <property type="entry name" value="GGDEF_dom"/>
</dbReference>
<protein>
    <submittedName>
        <fullName evidence="13">PAS domain S-box-containing protein/diguanylate cyclase (GGDEF)-like protein</fullName>
    </submittedName>
</protein>
<dbReference type="Proteomes" id="UP000252707">
    <property type="component" value="Unassembled WGS sequence"/>
</dbReference>
<evidence type="ECO:0000259" key="10">
    <source>
        <dbReference type="PROSITE" id="PS50113"/>
    </source>
</evidence>
<comment type="subcellular location">
    <subcellularLocation>
        <location evidence="2">Membrane</location>
    </subcellularLocation>
</comment>
<keyword evidence="5" id="KW-0547">Nucleotide-binding</keyword>
<keyword evidence="4" id="KW-0808">Transferase</keyword>
<dbReference type="GO" id="GO:0000160">
    <property type="term" value="P:phosphorelay signal transduction system"/>
    <property type="evidence" value="ECO:0007669"/>
    <property type="project" value="UniProtKB-KW"/>
</dbReference>
<accession>A0A369BR96</accession>
<dbReference type="InterPro" id="IPR035965">
    <property type="entry name" value="PAS-like_dom_sf"/>
</dbReference>
<dbReference type="NCBIfam" id="TIGR00254">
    <property type="entry name" value="GGDEF"/>
    <property type="match status" value="1"/>
</dbReference>
<evidence type="ECO:0000256" key="7">
    <source>
        <dbReference type="ARBA" id="ARBA00022840"/>
    </source>
</evidence>
<dbReference type="SMART" id="SM00267">
    <property type="entry name" value="GGDEF"/>
    <property type="match status" value="1"/>
</dbReference>
<dbReference type="Gene3D" id="3.30.450.20">
    <property type="entry name" value="PAS domain"/>
    <property type="match status" value="3"/>
</dbReference>
<dbReference type="InterPro" id="IPR000700">
    <property type="entry name" value="PAS-assoc_C"/>
</dbReference>
<comment type="cofactor">
    <cofactor evidence="1">
        <name>Mg(2+)</name>
        <dbReference type="ChEBI" id="CHEBI:18420"/>
    </cofactor>
</comment>
<dbReference type="SMART" id="SM00052">
    <property type="entry name" value="EAL"/>
    <property type="match status" value="1"/>
</dbReference>
<evidence type="ECO:0000256" key="2">
    <source>
        <dbReference type="ARBA" id="ARBA00004370"/>
    </source>
</evidence>
<evidence type="ECO:0000313" key="14">
    <source>
        <dbReference type="Proteomes" id="UP000252707"/>
    </source>
</evidence>
<dbReference type="InterPro" id="IPR001633">
    <property type="entry name" value="EAL_dom"/>
</dbReference>
<dbReference type="SUPFAM" id="SSF141868">
    <property type="entry name" value="EAL domain-like"/>
    <property type="match status" value="1"/>
</dbReference>
<dbReference type="PROSITE" id="PS50887">
    <property type="entry name" value="GGDEF"/>
    <property type="match status" value="1"/>
</dbReference>
<dbReference type="CDD" id="cd00130">
    <property type="entry name" value="PAS"/>
    <property type="match status" value="1"/>
</dbReference>
<dbReference type="SMART" id="SM00091">
    <property type="entry name" value="PAS"/>
    <property type="match status" value="1"/>
</dbReference>
<dbReference type="CDD" id="cd01948">
    <property type="entry name" value="EAL"/>
    <property type="match status" value="1"/>
</dbReference>
<dbReference type="Pfam" id="PF00563">
    <property type="entry name" value="EAL"/>
    <property type="match status" value="1"/>
</dbReference>
<proteinExistence type="predicted"/>
<evidence type="ECO:0000256" key="6">
    <source>
        <dbReference type="ARBA" id="ARBA00022777"/>
    </source>
</evidence>
<dbReference type="PROSITE" id="PS50113">
    <property type="entry name" value="PAC"/>
    <property type="match status" value="1"/>
</dbReference>
<dbReference type="InterPro" id="IPR029151">
    <property type="entry name" value="Sensor-like_sf"/>
</dbReference>
<gene>
    <name evidence="13" type="ORF">DFQ59_11737</name>
</gene>
<dbReference type="SUPFAM" id="SSF55073">
    <property type="entry name" value="Nucleotide cyclase"/>
    <property type="match status" value="1"/>
</dbReference>
<feature type="domain" description="EAL" evidence="11">
    <location>
        <begin position="663"/>
        <end position="922"/>
    </location>
</feature>
<evidence type="ECO:0000256" key="5">
    <source>
        <dbReference type="ARBA" id="ARBA00022741"/>
    </source>
</evidence>
<dbReference type="PANTHER" id="PTHR44757">
    <property type="entry name" value="DIGUANYLATE CYCLASE DGCP"/>
    <property type="match status" value="1"/>
</dbReference>
<dbReference type="Pfam" id="PF21623">
    <property type="entry name" value="HK_sensor_dom_bact"/>
    <property type="match status" value="1"/>
</dbReference>
<dbReference type="InterPro" id="IPR043128">
    <property type="entry name" value="Rev_trsase/Diguanyl_cyclase"/>
</dbReference>
<dbReference type="InterPro" id="IPR000014">
    <property type="entry name" value="PAS"/>
</dbReference>
<evidence type="ECO:0000256" key="3">
    <source>
        <dbReference type="ARBA" id="ARBA00022553"/>
    </source>
</evidence>
<dbReference type="PANTHER" id="PTHR44757:SF4">
    <property type="entry name" value="DIGUANYLATE CYCLASE DGCE-RELATED"/>
    <property type="match status" value="1"/>
</dbReference>
<dbReference type="NCBIfam" id="TIGR00229">
    <property type="entry name" value="sensory_box"/>
    <property type="match status" value="1"/>
</dbReference>
<keyword evidence="8" id="KW-0902">Two-component regulatory system</keyword>
<dbReference type="InterPro" id="IPR001610">
    <property type="entry name" value="PAC"/>
</dbReference>